<evidence type="ECO:0000313" key="1">
    <source>
        <dbReference type="EMBL" id="KAK3696252.1"/>
    </source>
</evidence>
<proteinExistence type="predicted"/>
<dbReference type="AlphaFoldDB" id="A0AAE1CIX9"/>
<protein>
    <submittedName>
        <fullName evidence="1">Uncharacterized protein</fullName>
    </submittedName>
</protein>
<reference evidence="1" key="1">
    <citation type="journal article" date="2023" name="G3 (Bethesda)">
        <title>A reference genome for the long-term kleptoplast-retaining sea slug Elysia crispata morphotype clarki.</title>
        <authorList>
            <person name="Eastman K.E."/>
            <person name="Pendleton A.L."/>
            <person name="Shaikh M.A."/>
            <person name="Suttiyut T."/>
            <person name="Ogas R."/>
            <person name="Tomko P."/>
            <person name="Gavelis G."/>
            <person name="Widhalm J.R."/>
            <person name="Wisecaver J.H."/>
        </authorList>
    </citation>
    <scope>NUCLEOTIDE SEQUENCE</scope>
    <source>
        <strain evidence="1">ECLA1</strain>
    </source>
</reference>
<organism evidence="1 2">
    <name type="scientific">Elysia crispata</name>
    <name type="common">lettuce slug</name>
    <dbReference type="NCBI Taxonomy" id="231223"/>
    <lineage>
        <taxon>Eukaryota</taxon>
        <taxon>Metazoa</taxon>
        <taxon>Spiralia</taxon>
        <taxon>Lophotrochozoa</taxon>
        <taxon>Mollusca</taxon>
        <taxon>Gastropoda</taxon>
        <taxon>Heterobranchia</taxon>
        <taxon>Euthyneura</taxon>
        <taxon>Panpulmonata</taxon>
        <taxon>Sacoglossa</taxon>
        <taxon>Placobranchoidea</taxon>
        <taxon>Plakobranchidae</taxon>
        <taxon>Elysia</taxon>
    </lineage>
</organism>
<dbReference type="EMBL" id="JAWDGP010008052">
    <property type="protein sequence ID" value="KAK3696252.1"/>
    <property type="molecule type" value="Genomic_DNA"/>
</dbReference>
<dbReference type="Proteomes" id="UP001283361">
    <property type="component" value="Unassembled WGS sequence"/>
</dbReference>
<name>A0AAE1CIX9_9GAST</name>
<evidence type="ECO:0000313" key="2">
    <source>
        <dbReference type="Proteomes" id="UP001283361"/>
    </source>
</evidence>
<accession>A0AAE1CIX9</accession>
<sequence length="151" mass="16555">MAKKDVGISTDLRLACLLGDFPSQRALPTKQDDTKEAMFLNETRLDTVAYYNDFITADPGSRAPSDTASLSGAYDTRTRQSRTYPDLIKHGHLVADDILIYAGCPGVRPVSASQSRCTRSPGQIEARSELGHGLDHARPRTMVIRGTMTTR</sequence>
<gene>
    <name evidence="1" type="ORF">RRG08_027695</name>
</gene>
<keyword evidence="2" id="KW-1185">Reference proteome</keyword>
<comment type="caution">
    <text evidence="1">The sequence shown here is derived from an EMBL/GenBank/DDBJ whole genome shotgun (WGS) entry which is preliminary data.</text>
</comment>